<dbReference type="SUPFAM" id="SSF50129">
    <property type="entry name" value="GroES-like"/>
    <property type="match status" value="1"/>
</dbReference>
<gene>
    <name evidence="2" type="ORF">jhhlp_001730</name>
</gene>
<feature type="domain" description="Enoyl reductase (ER)" evidence="1">
    <location>
        <begin position="48"/>
        <end position="366"/>
    </location>
</feature>
<dbReference type="PANTHER" id="PTHR11695:SF647">
    <property type="entry name" value="ENOYL REDUCTASE (ER) DOMAIN-CONTAINING PROTEIN"/>
    <property type="match status" value="1"/>
</dbReference>
<name>A0A2N3NHC5_9PEZI</name>
<evidence type="ECO:0000313" key="3">
    <source>
        <dbReference type="Proteomes" id="UP000233524"/>
    </source>
</evidence>
<comment type="caution">
    <text evidence="2">The sequence shown here is derived from an EMBL/GenBank/DDBJ whole genome shotgun (WGS) entry which is preliminary data.</text>
</comment>
<evidence type="ECO:0000259" key="1">
    <source>
        <dbReference type="SMART" id="SM00829"/>
    </source>
</evidence>
<reference evidence="2 3" key="1">
    <citation type="journal article" date="2017" name="G3 (Bethesda)">
        <title>First Draft Genome Sequence of the Pathogenic Fungus Lomentospora prolificans (Formerly Scedosporium prolificans).</title>
        <authorList>
            <person name="Luo R."/>
            <person name="Zimin A."/>
            <person name="Workman R."/>
            <person name="Fan Y."/>
            <person name="Pertea G."/>
            <person name="Grossman N."/>
            <person name="Wear M.P."/>
            <person name="Jia B."/>
            <person name="Miller H."/>
            <person name="Casadevall A."/>
            <person name="Timp W."/>
            <person name="Zhang S.X."/>
            <person name="Salzberg S.L."/>
        </authorList>
    </citation>
    <scope>NUCLEOTIDE SEQUENCE [LARGE SCALE GENOMIC DNA]</scope>
    <source>
        <strain evidence="2 3">JHH-5317</strain>
    </source>
</reference>
<dbReference type="EMBL" id="NLAX01000005">
    <property type="protein sequence ID" value="PKS11742.1"/>
    <property type="molecule type" value="Genomic_DNA"/>
</dbReference>
<dbReference type="InParanoid" id="A0A2N3NHC5"/>
<dbReference type="Gene3D" id="3.90.180.10">
    <property type="entry name" value="Medium-chain alcohol dehydrogenases, catalytic domain"/>
    <property type="match status" value="1"/>
</dbReference>
<dbReference type="FunCoup" id="A0A2N3NHC5">
    <property type="interactions" value="63"/>
</dbReference>
<sequence>MAPKLNLTALFRSVHIIQTTNPIISKTFYSTMASLPSTIRAVHQPDPNSSTLKLVEAPIPTIAKPDDVLVKVAATAPCLGELWWARDFSQMFTEPREPVPGQDMAGTVVQSPEGSKFKPGDEVFCRIEAMRAGGAREYTLAKEVELALKPKSLSWTDAAATPLSALTAWQNVFTQNILESSAVFGDQEARKRNSTKRILITAGGGSVGGWAVQFAAAAGAGAVVTTCQGSKADAVRALGATEIIDYTKQSIEDWVAQDRANREVDGIADCIGGPAMGQLWSVVKEGGTFTSISRPPDSVKPADSTKTLAKSEFFVVQSLGSELSQIAKLIDSGSFRPLVDSVMEFEQFQEAFDKVESRKTNGKVILKVTI</sequence>
<dbReference type="CDD" id="cd05289">
    <property type="entry name" value="MDR_like_2"/>
    <property type="match status" value="1"/>
</dbReference>
<dbReference type="Pfam" id="PF13602">
    <property type="entry name" value="ADH_zinc_N_2"/>
    <property type="match status" value="1"/>
</dbReference>
<organism evidence="2 3">
    <name type="scientific">Lomentospora prolificans</name>
    <dbReference type="NCBI Taxonomy" id="41688"/>
    <lineage>
        <taxon>Eukaryota</taxon>
        <taxon>Fungi</taxon>
        <taxon>Dikarya</taxon>
        <taxon>Ascomycota</taxon>
        <taxon>Pezizomycotina</taxon>
        <taxon>Sordariomycetes</taxon>
        <taxon>Hypocreomycetidae</taxon>
        <taxon>Microascales</taxon>
        <taxon>Microascaceae</taxon>
        <taxon>Lomentospora</taxon>
    </lineage>
</organism>
<dbReference type="Pfam" id="PF08240">
    <property type="entry name" value="ADH_N"/>
    <property type="match status" value="1"/>
</dbReference>
<dbReference type="STRING" id="41688.A0A2N3NHC5"/>
<dbReference type="InterPro" id="IPR013154">
    <property type="entry name" value="ADH-like_N"/>
</dbReference>
<dbReference type="Gene3D" id="3.40.50.720">
    <property type="entry name" value="NAD(P)-binding Rossmann-like Domain"/>
    <property type="match status" value="1"/>
</dbReference>
<dbReference type="InterPro" id="IPR011032">
    <property type="entry name" value="GroES-like_sf"/>
</dbReference>
<evidence type="ECO:0000313" key="2">
    <source>
        <dbReference type="EMBL" id="PKS11742.1"/>
    </source>
</evidence>
<dbReference type="GO" id="GO:0016491">
    <property type="term" value="F:oxidoreductase activity"/>
    <property type="evidence" value="ECO:0007669"/>
    <property type="project" value="InterPro"/>
</dbReference>
<dbReference type="SUPFAM" id="SSF51735">
    <property type="entry name" value="NAD(P)-binding Rossmann-fold domains"/>
    <property type="match status" value="1"/>
</dbReference>
<dbReference type="InterPro" id="IPR036291">
    <property type="entry name" value="NAD(P)-bd_dom_sf"/>
</dbReference>
<keyword evidence="3" id="KW-1185">Reference proteome</keyword>
<protein>
    <recommendedName>
        <fullName evidence="1">Enoyl reductase (ER) domain-containing protein</fullName>
    </recommendedName>
</protein>
<dbReference type="OrthoDB" id="3509362at2759"/>
<dbReference type="PANTHER" id="PTHR11695">
    <property type="entry name" value="ALCOHOL DEHYDROGENASE RELATED"/>
    <property type="match status" value="1"/>
</dbReference>
<dbReference type="GO" id="GO:0005739">
    <property type="term" value="C:mitochondrion"/>
    <property type="evidence" value="ECO:0007669"/>
    <property type="project" value="TreeGrafter"/>
</dbReference>
<accession>A0A2N3NHC5</accession>
<dbReference type="AlphaFoldDB" id="A0A2N3NHC5"/>
<dbReference type="Proteomes" id="UP000233524">
    <property type="component" value="Unassembled WGS sequence"/>
</dbReference>
<proteinExistence type="predicted"/>
<dbReference type="InterPro" id="IPR020843">
    <property type="entry name" value="ER"/>
</dbReference>
<dbReference type="InterPro" id="IPR050700">
    <property type="entry name" value="YIM1/Zinc_Alcohol_DH_Fams"/>
</dbReference>
<dbReference type="VEuPathDB" id="FungiDB:jhhlp_001730"/>
<dbReference type="SMART" id="SM00829">
    <property type="entry name" value="PKS_ER"/>
    <property type="match status" value="1"/>
</dbReference>